<feature type="compositionally biased region" description="Basic and acidic residues" evidence="1">
    <location>
        <begin position="1"/>
        <end position="14"/>
    </location>
</feature>
<proteinExistence type="predicted"/>
<protein>
    <recommendedName>
        <fullName evidence="4">C2 domain-containing protein</fullName>
    </recommendedName>
</protein>
<feature type="compositionally biased region" description="Low complexity" evidence="1">
    <location>
        <begin position="50"/>
        <end position="59"/>
    </location>
</feature>
<sequence length="450" mass="48091">MCDFCGLRRRERDAGWPPPRPRGEGSEEGGTSFQAEAAAPGPPQPEHHALAPAPAPAGSPALAGAPAPCARLVVKVQRGEGLLPMDTVLKPRGAAVGESVNEGKPFAETEVRWRSPGDPVWDQSFSVDILHPRQAVVDHPEQALAFLGLTKGEWADGRPVAPAPARVPPRVCDDDPVLRKDSMFGHTRLADRRERQVPVEPKEVAGHMRPAPQFARSLPALDLPSFLGHVGEVKRLLVERLLLRPLLVVLYAISWQSPALSAAVLCWHWLLCYRPRFIWATVWLLVLLCFWHEIPQDGDGGGASPSLERTGVIGGTGQGLWSFGLHAYEGTKAVLTRPLEKAAEKSRGRGIVGAVVGGTAGLFQGTAEGAVGFVTHTGQAVVGLGVGVGGGVIGTLSGLRSPGLAEFQHMIRISPALRDIVRSAQRPAQGAARGLQAVDDLFYWKDKTPN</sequence>
<organism evidence="2 3">
    <name type="scientific">Prorocentrum cordatum</name>
    <dbReference type="NCBI Taxonomy" id="2364126"/>
    <lineage>
        <taxon>Eukaryota</taxon>
        <taxon>Sar</taxon>
        <taxon>Alveolata</taxon>
        <taxon>Dinophyceae</taxon>
        <taxon>Prorocentrales</taxon>
        <taxon>Prorocentraceae</taxon>
        <taxon>Prorocentrum</taxon>
    </lineage>
</organism>
<evidence type="ECO:0000313" key="2">
    <source>
        <dbReference type="EMBL" id="CAK0849220.1"/>
    </source>
</evidence>
<keyword evidence="3" id="KW-1185">Reference proteome</keyword>
<gene>
    <name evidence="2" type="ORF">PCOR1329_LOCUS41966</name>
</gene>
<feature type="region of interest" description="Disordered" evidence="1">
    <location>
        <begin position="1"/>
        <end position="59"/>
    </location>
</feature>
<evidence type="ECO:0000313" key="3">
    <source>
        <dbReference type="Proteomes" id="UP001189429"/>
    </source>
</evidence>
<evidence type="ECO:0000256" key="1">
    <source>
        <dbReference type="SAM" id="MobiDB-lite"/>
    </source>
</evidence>
<reference evidence="2" key="1">
    <citation type="submission" date="2023-10" db="EMBL/GenBank/DDBJ databases">
        <authorList>
            <person name="Chen Y."/>
            <person name="Shah S."/>
            <person name="Dougan E. K."/>
            <person name="Thang M."/>
            <person name="Chan C."/>
        </authorList>
    </citation>
    <scope>NUCLEOTIDE SEQUENCE [LARGE SCALE GENOMIC DNA]</scope>
</reference>
<dbReference type="SUPFAM" id="SSF49562">
    <property type="entry name" value="C2 domain (Calcium/lipid-binding domain, CaLB)"/>
    <property type="match status" value="1"/>
</dbReference>
<dbReference type="EMBL" id="CAUYUJ010015044">
    <property type="protein sequence ID" value="CAK0849220.1"/>
    <property type="molecule type" value="Genomic_DNA"/>
</dbReference>
<dbReference type="Proteomes" id="UP001189429">
    <property type="component" value="Unassembled WGS sequence"/>
</dbReference>
<dbReference type="InterPro" id="IPR035892">
    <property type="entry name" value="C2_domain_sf"/>
</dbReference>
<accession>A0ABN9TSR7</accession>
<evidence type="ECO:0008006" key="4">
    <source>
        <dbReference type="Google" id="ProtNLM"/>
    </source>
</evidence>
<name>A0ABN9TSR7_9DINO</name>
<comment type="caution">
    <text evidence="2">The sequence shown here is derived from an EMBL/GenBank/DDBJ whole genome shotgun (WGS) entry which is preliminary data.</text>
</comment>